<evidence type="ECO:0000256" key="11">
    <source>
        <dbReference type="ARBA" id="ARBA00024220"/>
    </source>
</evidence>
<feature type="transmembrane region" description="Helical" evidence="14">
    <location>
        <begin position="252"/>
        <end position="274"/>
    </location>
</feature>
<feature type="transmembrane region" description="Helical" evidence="14">
    <location>
        <begin position="148"/>
        <end position="172"/>
    </location>
</feature>
<dbReference type="PROSITE" id="PS50929">
    <property type="entry name" value="ABC_TM1F"/>
    <property type="match status" value="2"/>
</dbReference>
<dbReference type="InterPro" id="IPR003593">
    <property type="entry name" value="AAA+_ATPase"/>
</dbReference>
<feature type="domain" description="ABC transporter" evidence="15">
    <location>
        <begin position="979"/>
        <end position="1205"/>
    </location>
</feature>
<evidence type="ECO:0000259" key="16">
    <source>
        <dbReference type="PROSITE" id="PS50929"/>
    </source>
</evidence>
<evidence type="ECO:0000256" key="6">
    <source>
        <dbReference type="ARBA" id="ARBA00022737"/>
    </source>
</evidence>
<keyword evidence="7" id="KW-0547">Nucleotide-binding</keyword>
<name>A0A085MII0_9BILA</name>
<dbReference type="SMART" id="SM00382">
    <property type="entry name" value="AAA"/>
    <property type="match status" value="2"/>
</dbReference>
<comment type="catalytic activity">
    <reaction evidence="12">
        <text>leukotriene C4(in) + ATP + H2O = leukotriene C4(out) + ADP + phosphate + H(+)</text>
        <dbReference type="Rhea" id="RHEA:38963"/>
        <dbReference type="ChEBI" id="CHEBI:15377"/>
        <dbReference type="ChEBI" id="CHEBI:15378"/>
        <dbReference type="ChEBI" id="CHEBI:30616"/>
        <dbReference type="ChEBI" id="CHEBI:43474"/>
        <dbReference type="ChEBI" id="CHEBI:57973"/>
        <dbReference type="ChEBI" id="CHEBI:456216"/>
    </reaction>
    <physiologicalReaction direction="left-to-right" evidence="12">
        <dbReference type="Rhea" id="RHEA:38964"/>
    </physiologicalReaction>
</comment>
<feature type="transmembrane region" description="Helical" evidence="14">
    <location>
        <begin position="977"/>
        <end position="997"/>
    </location>
</feature>
<keyword evidence="3" id="KW-0813">Transport</keyword>
<dbReference type="EC" id="7.6.2.3" evidence="11"/>
<evidence type="ECO:0000256" key="2">
    <source>
        <dbReference type="ARBA" id="ARBA00009726"/>
    </source>
</evidence>
<dbReference type="GO" id="GO:0005774">
    <property type="term" value="C:vacuolar membrane"/>
    <property type="evidence" value="ECO:0007669"/>
    <property type="project" value="UniProtKB-SubCell"/>
</dbReference>
<evidence type="ECO:0000256" key="5">
    <source>
        <dbReference type="ARBA" id="ARBA00022692"/>
    </source>
</evidence>
<evidence type="ECO:0000256" key="3">
    <source>
        <dbReference type="ARBA" id="ARBA00022448"/>
    </source>
</evidence>
<evidence type="ECO:0000256" key="4">
    <source>
        <dbReference type="ARBA" id="ARBA00022554"/>
    </source>
</evidence>
<dbReference type="Pfam" id="PF00664">
    <property type="entry name" value="ABC_membrane"/>
    <property type="match status" value="2"/>
</dbReference>
<dbReference type="InterPro" id="IPR011527">
    <property type="entry name" value="ABC1_TM_dom"/>
</dbReference>
<feature type="non-terminal residue" evidence="17">
    <location>
        <position position="1"/>
    </location>
</feature>
<dbReference type="PANTHER" id="PTHR24223">
    <property type="entry name" value="ATP-BINDING CASSETTE SUB-FAMILY C"/>
    <property type="match status" value="1"/>
</dbReference>
<dbReference type="CDD" id="cd18595">
    <property type="entry name" value="ABC_6TM_MRP1_2_3_6_D1_like"/>
    <property type="match status" value="1"/>
</dbReference>
<keyword evidence="18" id="KW-1185">Reference proteome</keyword>
<feature type="compositionally biased region" description="Polar residues" evidence="13">
    <location>
        <begin position="694"/>
        <end position="706"/>
    </location>
</feature>
<dbReference type="CDD" id="cd03250">
    <property type="entry name" value="ABCC_MRP_domain1"/>
    <property type="match status" value="1"/>
</dbReference>
<evidence type="ECO:0000256" key="8">
    <source>
        <dbReference type="ARBA" id="ARBA00022840"/>
    </source>
</evidence>
<evidence type="ECO:0000256" key="12">
    <source>
        <dbReference type="ARBA" id="ARBA00047523"/>
    </source>
</evidence>
<evidence type="ECO:0000313" key="17">
    <source>
        <dbReference type="EMBL" id="KFD57026.1"/>
    </source>
</evidence>
<feature type="transmembrane region" description="Helical" evidence="14">
    <location>
        <begin position="223"/>
        <end position="246"/>
    </location>
</feature>
<keyword evidence="10 14" id="KW-0472">Membrane</keyword>
<dbReference type="FunFam" id="3.40.50.300:FF:000163">
    <property type="entry name" value="Multidrug resistance-associated protein member 4"/>
    <property type="match status" value="1"/>
</dbReference>
<dbReference type="InterPro" id="IPR050173">
    <property type="entry name" value="ABC_transporter_C-like"/>
</dbReference>
<comment type="subcellular location">
    <subcellularLocation>
        <location evidence="1">Vacuole membrane</location>
        <topology evidence="1">Multi-pass membrane protein</topology>
    </subcellularLocation>
</comment>
<dbReference type="GO" id="GO:0000323">
    <property type="term" value="C:lytic vacuole"/>
    <property type="evidence" value="ECO:0007669"/>
    <property type="project" value="UniProtKB-ARBA"/>
</dbReference>
<evidence type="ECO:0000256" key="10">
    <source>
        <dbReference type="ARBA" id="ARBA00023136"/>
    </source>
</evidence>
<feature type="domain" description="ABC transporter" evidence="15">
    <location>
        <begin position="426"/>
        <end position="652"/>
    </location>
</feature>
<dbReference type="InterPro" id="IPR017871">
    <property type="entry name" value="ABC_transporter-like_CS"/>
</dbReference>
<dbReference type="GO" id="GO:0016887">
    <property type="term" value="F:ATP hydrolysis activity"/>
    <property type="evidence" value="ECO:0007669"/>
    <property type="project" value="InterPro"/>
</dbReference>
<feature type="transmembrane region" description="Helical" evidence="14">
    <location>
        <begin position="794"/>
        <end position="817"/>
    </location>
</feature>
<feature type="compositionally biased region" description="Basic and acidic residues" evidence="13">
    <location>
        <begin position="707"/>
        <end position="719"/>
    </location>
</feature>
<dbReference type="SUPFAM" id="SSF52540">
    <property type="entry name" value="P-loop containing nucleoside triphosphate hydrolases"/>
    <property type="match status" value="2"/>
</dbReference>
<dbReference type="FunFam" id="1.20.1560.10:FF:000001">
    <property type="entry name" value="ATP-binding cassette subfamily C member 1"/>
    <property type="match status" value="1"/>
</dbReference>
<feature type="region of interest" description="Disordered" evidence="13">
    <location>
        <begin position="694"/>
        <end position="722"/>
    </location>
</feature>
<accession>A0A085MII0</accession>
<feature type="transmembrane region" description="Helical" evidence="14">
    <location>
        <begin position="368"/>
        <end position="393"/>
    </location>
</feature>
<evidence type="ECO:0000256" key="13">
    <source>
        <dbReference type="SAM" id="MobiDB-lite"/>
    </source>
</evidence>
<dbReference type="EMBL" id="KL363191">
    <property type="protein sequence ID" value="KFD57026.1"/>
    <property type="molecule type" value="Genomic_DNA"/>
</dbReference>
<evidence type="ECO:0000259" key="15">
    <source>
        <dbReference type="PROSITE" id="PS50893"/>
    </source>
</evidence>
<dbReference type="SUPFAM" id="SSF90123">
    <property type="entry name" value="ABC transporter transmembrane region"/>
    <property type="match status" value="2"/>
</dbReference>
<comment type="similarity">
    <text evidence="2">Belongs to the ABC transporter superfamily. ABCC family. Conjugate transporter (TC 3.A.1.208) subfamily.</text>
</comment>
<evidence type="ECO:0000256" key="7">
    <source>
        <dbReference type="ARBA" id="ARBA00022741"/>
    </source>
</evidence>
<keyword evidence="6" id="KW-0677">Repeat</keyword>
<feature type="domain" description="ABC transmembrane type-1" evidence="16">
    <location>
        <begin position="751"/>
        <end position="1036"/>
    </location>
</feature>
<dbReference type="PANTHER" id="PTHR24223:SF443">
    <property type="entry name" value="MULTIDRUG-RESISTANCE LIKE PROTEIN 1, ISOFORM I"/>
    <property type="match status" value="1"/>
</dbReference>
<dbReference type="PROSITE" id="PS00211">
    <property type="entry name" value="ABC_TRANSPORTER_1"/>
    <property type="match status" value="2"/>
</dbReference>
<evidence type="ECO:0000313" key="18">
    <source>
        <dbReference type="Proteomes" id="UP000030764"/>
    </source>
</evidence>
<dbReference type="Proteomes" id="UP000030764">
    <property type="component" value="Unassembled WGS sequence"/>
</dbReference>
<dbReference type="InterPro" id="IPR003439">
    <property type="entry name" value="ABC_transporter-like_ATP-bd"/>
</dbReference>
<protein>
    <recommendedName>
        <fullName evidence="11">ABC-type glutathione-S-conjugate transporter</fullName>
        <ecNumber evidence="11">7.6.2.3</ecNumber>
    </recommendedName>
</protein>
<dbReference type="Pfam" id="PF00005">
    <property type="entry name" value="ABC_tran"/>
    <property type="match status" value="2"/>
</dbReference>
<dbReference type="CDD" id="cd18603">
    <property type="entry name" value="ABC_6TM_MRP1_2_3_6_D2_like"/>
    <property type="match status" value="1"/>
</dbReference>
<keyword evidence="9 14" id="KW-1133">Transmembrane helix</keyword>
<dbReference type="PROSITE" id="PS50893">
    <property type="entry name" value="ABC_TRANSPORTER_2"/>
    <property type="match status" value="2"/>
</dbReference>
<dbReference type="GO" id="GO:0015431">
    <property type="term" value="F:ABC-type glutathione S-conjugate transporter activity"/>
    <property type="evidence" value="ECO:0007669"/>
    <property type="project" value="UniProtKB-EC"/>
</dbReference>
<gene>
    <name evidence="17" type="ORF">M513_02283</name>
</gene>
<dbReference type="InterPro" id="IPR036640">
    <property type="entry name" value="ABC1_TM_sf"/>
</dbReference>
<proteinExistence type="inferred from homology"/>
<dbReference type="Gene3D" id="3.40.50.300">
    <property type="entry name" value="P-loop containing nucleotide triphosphate hydrolases"/>
    <property type="match status" value="2"/>
</dbReference>
<feature type="transmembrane region" description="Helical" evidence="14">
    <location>
        <begin position="745"/>
        <end position="766"/>
    </location>
</feature>
<dbReference type="GO" id="GO:0005524">
    <property type="term" value="F:ATP binding"/>
    <property type="evidence" value="ECO:0007669"/>
    <property type="project" value="UniProtKB-KW"/>
</dbReference>
<feature type="transmembrane region" description="Helical" evidence="14">
    <location>
        <begin position="879"/>
        <end position="907"/>
    </location>
</feature>
<keyword evidence="4" id="KW-0926">Vacuole</keyword>
<evidence type="ECO:0000256" key="14">
    <source>
        <dbReference type="SAM" id="Phobius"/>
    </source>
</evidence>
<reference evidence="17 18" key="1">
    <citation type="journal article" date="2014" name="Nat. Genet.">
        <title>Genome and transcriptome of the porcine whipworm Trichuris suis.</title>
        <authorList>
            <person name="Jex A.R."/>
            <person name="Nejsum P."/>
            <person name="Schwarz E.M."/>
            <person name="Hu L."/>
            <person name="Young N.D."/>
            <person name="Hall R.S."/>
            <person name="Korhonen P.K."/>
            <person name="Liao S."/>
            <person name="Thamsborg S."/>
            <person name="Xia J."/>
            <person name="Xu P."/>
            <person name="Wang S."/>
            <person name="Scheerlinck J.P."/>
            <person name="Hofmann A."/>
            <person name="Sternberg P.W."/>
            <person name="Wang J."/>
            <person name="Gasser R.B."/>
        </authorList>
    </citation>
    <scope>NUCLEOTIDE SEQUENCE [LARGE SCALE GENOMIC DNA]</scope>
    <source>
        <strain evidence="17">DCEP-RM93M</strain>
    </source>
</reference>
<dbReference type="AlphaFoldDB" id="A0A085MII0"/>
<sequence>EENPEKTVSFFNRITYAFFDPIAWRGWRRGVQKEDLWLLLPKDTVEELRQKWENLWNAKSQGFLSAQRHRQLSISYDNKKPSISLEAVVHKAKREVPSVFITLVQFFKWQALAGLLIKTLSDVLEFMKPLVLRKLIQFMEIKELTLSYGIFFSFMLLLIGVFQSLLLQTYYITTFRVGMNVKSILTSAIFEKALRLSNESRKQTTAGEMTNMMSVDIERIFEVCPYLLLVWSAPLEVILALVFLWGNLGPSVFAGLGVMVLMIPINFAISNLELKCQVQQMALKDTRLKMMNEVLNGIKALKLHAWEPAFEKKLTDIRKQELHMLRKAAIYGSAVTFTWTAAPPLIAVVSFATFLLSDPSNELTPEVTFVSLSLFNILQLPISLIPLIVAYAIHSYVSLKRLSTFLHLEELDESTVLRTEGSHNAVSFEKATFSWEGNNKSSAILRNLNLKVPRGACIAVIGRVGSGKSSLCSAILGEMYKVNGSITVSGSVAYVPQQAWILNATVKNNVLFYSPERPEFYKKVVHACSLDVDIKEMPKGDQTEIGEKGSNLSGGQKQRLSLARAVYQDADIYLLDDPLSAVDSHVGRHIFDHVIGKNGLLRKKTRIFVTNALAYLKEVDIIALLEDGRIKTIGTPNELLKEEDALKQFLQEEINPDEENATEQGGKKSYEEISRVDARRLESQTSIISTKSLGAISRRSSGSTSEQYRKEKAAAEDKSAMLSEEETMETGRVAWRVYGIYMRSIGLCICLTVLLAYIITGGLTIASSDWLARWSEDALLSKNDSRYVNTSTRIGGYAGFGIGQAFFMFLGALVMAFGMVRASAKLHANLLHSLLRVPMSFYETTPFGRIVNRVGKDIDMVDNLLPNNIRGLMNTVTQVISTLVIIMINMSVFGVVVIPLAVLYVFLQRFYVATSRQLQRMEAVSRSPIYSLFQEVVQGISSVRAYNAQQWFRKRFDMLINENQMNYFPKIISNRWLAVRIEFISTIMVFCAAIFAVCNRDSGIMSAGMIGLSITYALTITQVLNWVMEIASFVETNIVSVERIDEYIQLKHEDPVLFFGTIRMNIDPPEQKTDDEIWLALEQANLKPFVSSLPEKLDFKVSEGGENLSVGQRQMLCLARALLRRSRILVLDEATAAVDLETDQLIQDTIRRYFADCTVLTIAHRLNTILDSDRILVLSNGYLIENNSPENLLKDNESEFYSMARESNIV</sequence>
<dbReference type="FunFam" id="3.40.50.300:FF:000997">
    <property type="entry name" value="Multidrug resistance-associated protein 1"/>
    <property type="match status" value="1"/>
</dbReference>
<dbReference type="Gene3D" id="1.20.1560.10">
    <property type="entry name" value="ABC transporter type 1, transmembrane domain"/>
    <property type="match status" value="2"/>
</dbReference>
<feature type="transmembrane region" description="Helical" evidence="14">
    <location>
        <begin position="1009"/>
        <end position="1028"/>
    </location>
</feature>
<keyword evidence="5 14" id="KW-0812">Transmembrane</keyword>
<keyword evidence="8" id="KW-0067">ATP-binding</keyword>
<evidence type="ECO:0000256" key="9">
    <source>
        <dbReference type="ARBA" id="ARBA00022989"/>
    </source>
</evidence>
<feature type="transmembrane region" description="Helical" evidence="14">
    <location>
        <begin position="328"/>
        <end position="356"/>
    </location>
</feature>
<organism evidence="17 18">
    <name type="scientific">Trichuris suis</name>
    <name type="common">pig whipworm</name>
    <dbReference type="NCBI Taxonomy" id="68888"/>
    <lineage>
        <taxon>Eukaryota</taxon>
        <taxon>Metazoa</taxon>
        <taxon>Ecdysozoa</taxon>
        <taxon>Nematoda</taxon>
        <taxon>Enoplea</taxon>
        <taxon>Dorylaimia</taxon>
        <taxon>Trichinellida</taxon>
        <taxon>Trichuridae</taxon>
        <taxon>Trichuris</taxon>
    </lineage>
</organism>
<dbReference type="InterPro" id="IPR027417">
    <property type="entry name" value="P-loop_NTPase"/>
</dbReference>
<dbReference type="FunFam" id="1.20.1560.10:FF:000020">
    <property type="entry name" value="ABC metal ion transporter"/>
    <property type="match status" value="1"/>
</dbReference>
<evidence type="ECO:0000256" key="1">
    <source>
        <dbReference type="ARBA" id="ARBA00004128"/>
    </source>
</evidence>
<feature type="domain" description="ABC transmembrane type-1" evidence="16">
    <location>
        <begin position="112"/>
        <end position="386"/>
    </location>
</feature>